<dbReference type="OrthoDB" id="412788at2759"/>
<comment type="similarity">
    <text evidence="1">Belongs to the asaB hydroxylase/desaturase family.</text>
</comment>
<dbReference type="NCBIfam" id="NF041278">
    <property type="entry name" value="CmcJ_NvfI_EfuI"/>
    <property type="match status" value="1"/>
</dbReference>
<evidence type="ECO:0000313" key="3">
    <source>
        <dbReference type="EMBL" id="TID03857.1"/>
    </source>
</evidence>
<sequence length="335" mass="38145">MGADHEGTKESDYSAPRAGGKPKEIHTTVRYYGGDRNVPLEPTIIGGPEPPKWAPKVDSPVIVTDVTGDEEKYRLLEHGFQFAKHKTRYEAVLPELKNRDGCREALDETTKAHYDEMHELLEEILSQQEGLPKPSLIRVLMHTNRVSQVGQKGTLGPIYNVHVDQSASAAVPLAHRWLGDEAEELLAKPRFQIINMWRPCKPITRDPFAVTDANTVAESDYIKVPFIYPDRTSELLEVCPAEHPEKPHRWYFKDNQQPDDVLFFIQADTTKRPGVVRRCPHAAFKDPRVDESKQDPRVSIEIRAMVFYDHDDYEEEEEEEEEEKAGSSLTKGYSG</sequence>
<feature type="region of interest" description="Disordered" evidence="2">
    <location>
        <begin position="310"/>
        <end position="335"/>
    </location>
</feature>
<dbReference type="Proteomes" id="UP000305883">
    <property type="component" value="Unassembled WGS sequence"/>
</dbReference>
<name>A0A4T0WCS4_9PEZI</name>
<feature type="compositionally biased region" description="Acidic residues" evidence="2">
    <location>
        <begin position="311"/>
        <end position="323"/>
    </location>
</feature>
<feature type="region of interest" description="Disordered" evidence="2">
    <location>
        <begin position="1"/>
        <end position="24"/>
    </location>
</feature>
<evidence type="ECO:0000313" key="4">
    <source>
        <dbReference type="Proteomes" id="UP000305883"/>
    </source>
</evidence>
<dbReference type="PANTHER" id="PTHR34598">
    <property type="entry name" value="BLL6449 PROTEIN"/>
    <property type="match status" value="1"/>
</dbReference>
<dbReference type="GO" id="GO:0016491">
    <property type="term" value="F:oxidoreductase activity"/>
    <property type="evidence" value="ECO:0007669"/>
    <property type="project" value="InterPro"/>
</dbReference>
<evidence type="ECO:0008006" key="5">
    <source>
        <dbReference type="Google" id="ProtNLM"/>
    </source>
</evidence>
<feature type="compositionally biased region" description="Basic and acidic residues" evidence="2">
    <location>
        <begin position="1"/>
        <end position="12"/>
    </location>
</feature>
<accession>A0A4T0WCS4</accession>
<dbReference type="AlphaFoldDB" id="A0A4T0WCS4"/>
<gene>
    <name evidence="3" type="ORF">CH35J_002183</name>
</gene>
<proteinExistence type="inferred from homology"/>
<reference evidence="3 4" key="1">
    <citation type="journal article" date="2019" name="Genome Biol. Evol.">
        <title>Genomic Plasticity Mediated by Transposable Elements in the Plant Pathogenic Fungus Colletotrichum higginsianum.</title>
        <authorList>
            <person name="Tsushima A."/>
            <person name="Gan P."/>
            <person name="Kumakura N."/>
            <person name="Narusaka M."/>
            <person name="Takano Y."/>
            <person name="Narusaka Y."/>
            <person name="Shirasu K."/>
        </authorList>
    </citation>
    <scope>NUCLEOTIDE SEQUENCE [LARGE SCALE GENOMIC DNA]</scope>
    <source>
        <strain evidence="3 4">MAFF305635-RFP</strain>
    </source>
</reference>
<organism evidence="3 4">
    <name type="scientific">Colletotrichum higginsianum</name>
    <dbReference type="NCBI Taxonomy" id="80884"/>
    <lineage>
        <taxon>Eukaryota</taxon>
        <taxon>Fungi</taxon>
        <taxon>Dikarya</taxon>
        <taxon>Ascomycota</taxon>
        <taxon>Pezizomycotina</taxon>
        <taxon>Sordariomycetes</taxon>
        <taxon>Hypocreomycetidae</taxon>
        <taxon>Glomerellales</taxon>
        <taxon>Glomerellaceae</taxon>
        <taxon>Colletotrichum</taxon>
        <taxon>Colletotrichum destructivum species complex</taxon>
    </lineage>
</organism>
<comment type="caution">
    <text evidence="3">The sequence shown here is derived from an EMBL/GenBank/DDBJ whole genome shotgun (WGS) entry which is preliminary data.</text>
</comment>
<evidence type="ECO:0000256" key="2">
    <source>
        <dbReference type="SAM" id="MobiDB-lite"/>
    </source>
</evidence>
<dbReference type="InterPro" id="IPR044053">
    <property type="entry name" value="AsaB-like"/>
</dbReference>
<protein>
    <recommendedName>
        <fullName evidence="5">Catalyzes late reaction in the cephamycin biosynthetic pathway</fullName>
    </recommendedName>
</protein>
<dbReference type="PANTHER" id="PTHR34598:SF3">
    <property type="entry name" value="OXIDOREDUCTASE AN1597"/>
    <property type="match status" value="1"/>
</dbReference>
<evidence type="ECO:0000256" key="1">
    <source>
        <dbReference type="ARBA" id="ARBA00023604"/>
    </source>
</evidence>
<dbReference type="EMBL" id="MWPZ01000002">
    <property type="protein sequence ID" value="TID03857.1"/>
    <property type="molecule type" value="Genomic_DNA"/>
</dbReference>